<evidence type="ECO:0000313" key="2">
    <source>
        <dbReference type="EMBL" id="THU97514.1"/>
    </source>
</evidence>
<dbReference type="Pfam" id="PF07173">
    <property type="entry name" value="GRDP-like"/>
    <property type="match status" value="1"/>
</dbReference>
<evidence type="ECO:0000256" key="1">
    <source>
        <dbReference type="SAM" id="MobiDB-lite"/>
    </source>
</evidence>
<reference evidence="2 3" key="1">
    <citation type="journal article" date="2019" name="Nat. Ecol. Evol.">
        <title>Megaphylogeny resolves global patterns of mushroom evolution.</title>
        <authorList>
            <person name="Varga T."/>
            <person name="Krizsan K."/>
            <person name="Foldi C."/>
            <person name="Dima B."/>
            <person name="Sanchez-Garcia M."/>
            <person name="Sanchez-Ramirez S."/>
            <person name="Szollosi G.J."/>
            <person name="Szarkandi J.G."/>
            <person name="Papp V."/>
            <person name="Albert L."/>
            <person name="Andreopoulos W."/>
            <person name="Angelini C."/>
            <person name="Antonin V."/>
            <person name="Barry K.W."/>
            <person name="Bougher N.L."/>
            <person name="Buchanan P."/>
            <person name="Buyck B."/>
            <person name="Bense V."/>
            <person name="Catcheside P."/>
            <person name="Chovatia M."/>
            <person name="Cooper J."/>
            <person name="Damon W."/>
            <person name="Desjardin D."/>
            <person name="Finy P."/>
            <person name="Geml J."/>
            <person name="Haridas S."/>
            <person name="Hughes K."/>
            <person name="Justo A."/>
            <person name="Karasinski D."/>
            <person name="Kautmanova I."/>
            <person name="Kiss B."/>
            <person name="Kocsube S."/>
            <person name="Kotiranta H."/>
            <person name="LaButti K.M."/>
            <person name="Lechner B.E."/>
            <person name="Liimatainen K."/>
            <person name="Lipzen A."/>
            <person name="Lukacs Z."/>
            <person name="Mihaltcheva S."/>
            <person name="Morgado L.N."/>
            <person name="Niskanen T."/>
            <person name="Noordeloos M.E."/>
            <person name="Ohm R.A."/>
            <person name="Ortiz-Santana B."/>
            <person name="Ovrebo C."/>
            <person name="Racz N."/>
            <person name="Riley R."/>
            <person name="Savchenko A."/>
            <person name="Shiryaev A."/>
            <person name="Soop K."/>
            <person name="Spirin V."/>
            <person name="Szebenyi C."/>
            <person name="Tomsovsky M."/>
            <person name="Tulloss R.E."/>
            <person name="Uehling J."/>
            <person name="Grigoriev I.V."/>
            <person name="Vagvolgyi C."/>
            <person name="Papp T."/>
            <person name="Martin F.M."/>
            <person name="Miettinen O."/>
            <person name="Hibbett D.S."/>
            <person name="Nagy L.G."/>
        </authorList>
    </citation>
    <scope>NUCLEOTIDE SEQUENCE [LARGE SCALE GENOMIC DNA]</scope>
    <source>
        <strain evidence="2 3">CBS 962.96</strain>
    </source>
</reference>
<dbReference type="PANTHER" id="PTHR34365">
    <property type="entry name" value="ENOLASE (DUF1399)"/>
    <property type="match status" value="1"/>
</dbReference>
<protein>
    <submittedName>
        <fullName evidence="2">Uncharacterized protein</fullName>
    </submittedName>
</protein>
<organism evidence="2 3">
    <name type="scientific">Dendrothele bispora (strain CBS 962.96)</name>
    <dbReference type="NCBI Taxonomy" id="1314807"/>
    <lineage>
        <taxon>Eukaryota</taxon>
        <taxon>Fungi</taxon>
        <taxon>Dikarya</taxon>
        <taxon>Basidiomycota</taxon>
        <taxon>Agaricomycotina</taxon>
        <taxon>Agaricomycetes</taxon>
        <taxon>Agaricomycetidae</taxon>
        <taxon>Agaricales</taxon>
        <taxon>Agaricales incertae sedis</taxon>
        <taxon>Dendrothele</taxon>
    </lineage>
</organism>
<dbReference type="AlphaFoldDB" id="A0A4S8M5K6"/>
<proteinExistence type="predicted"/>
<name>A0A4S8M5K6_DENBC</name>
<feature type="compositionally biased region" description="Basic and acidic residues" evidence="1">
    <location>
        <begin position="592"/>
        <end position="605"/>
    </location>
</feature>
<dbReference type="PANTHER" id="PTHR34365:SF7">
    <property type="entry name" value="GLYCINE-RICH DOMAIN-CONTAINING PROTEIN 1"/>
    <property type="match status" value="1"/>
</dbReference>
<sequence length="697" mass="76696">MSPDSSELPPAYASLESRPHNDSPRVESDSFGQPPAYFNPTNDSVSSTSSSSYRLPSSFAIGSKTIPQLVSIAEVQGHLALLNAFAEFRTKVGGLLGGDASEYISVSSLMPEDKEKRWSWFIGLAVERFERWCKALEPSDADVDEDIFLDKFLPPVDVLMIWHSYLLNPAWYLEDAKRVPSLRNLRRLGVCFANVLPKLSFYLISFSASDSKMRLATWTSRTQTDFDPFESATTLTEREVVCPACLLPVVVQLTKPDGTGYLQSAFSQTCTNPSCNHPITKGSLGIRRMLVDLTRNVGEKATEEFQTYMAGSLFRPGTMYDTTRGDIVKRNILASTKLKRPANCGSEREWQDGIMKKVGWNMKEMRKAMSEELKGIGEKLITRVIGAYSDDRIFSIDLIGATLRQGSFISKMQSFGWTSPRYLTGSNEVVLHHAVARYHAFLDLMVTNPTSMIVPTLDIDLVWHTHQLLARKYRKDCSTLLGKFLDHDDKVEEGRLALSFELTTKLWQDRFGLPYVYCGCPISGETIGQKLTRIVGIQSSMKHRYLEPPAELPEARNGTHPSDHNSVYALHMKKQGDSGRRERTAKYAKGLKKAEKGKDKAEDTGTKIQGQSGDSKWLHSQPFLVPIPMTLKDDASAVASQGCMATVSDVVNGSEGAGGLLCAVGTGICSPGGAACGAAAGCGPRFRPQGGCAVAYA</sequence>
<evidence type="ECO:0000313" key="3">
    <source>
        <dbReference type="Proteomes" id="UP000297245"/>
    </source>
</evidence>
<dbReference type="Proteomes" id="UP000297245">
    <property type="component" value="Unassembled WGS sequence"/>
</dbReference>
<feature type="region of interest" description="Disordered" evidence="1">
    <location>
        <begin position="589"/>
        <end position="615"/>
    </location>
</feature>
<dbReference type="EMBL" id="ML179154">
    <property type="protein sequence ID" value="THU97514.1"/>
    <property type="molecule type" value="Genomic_DNA"/>
</dbReference>
<feature type="compositionally biased region" description="Basic and acidic residues" evidence="1">
    <location>
        <begin position="17"/>
        <end position="28"/>
    </location>
</feature>
<accession>A0A4S8M5K6</accession>
<dbReference type="InterPro" id="IPR009836">
    <property type="entry name" value="GRDP-like"/>
</dbReference>
<dbReference type="OrthoDB" id="2684236at2759"/>
<gene>
    <name evidence="2" type="ORF">K435DRAFT_721816</name>
</gene>
<keyword evidence="3" id="KW-1185">Reference proteome</keyword>
<feature type="region of interest" description="Disordered" evidence="1">
    <location>
        <begin position="1"/>
        <end position="49"/>
    </location>
</feature>